<proteinExistence type="inferred from homology"/>
<keyword evidence="7" id="KW-1185">Reference proteome</keyword>
<feature type="domain" description="PBP" evidence="5">
    <location>
        <begin position="24"/>
        <end position="346"/>
    </location>
</feature>
<name>A0A9X5IQ48_9MICO</name>
<gene>
    <name evidence="6" type="ORF">HF995_03200</name>
</gene>
<evidence type="ECO:0000313" key="6">
    <source>
        <dbReference type="EMBL" id="NKX92285.1"/>
    </source>
</evidence>
<sequence>MNSHHHRTRAVLVLSMVLALLAPATAQAATYVPVNGGGSSWSSNAVDQWRRNVEQYGMRVNYASTGSVDGRNQFKAGTVDFAVTETPYGLTDNGVLDTLPSRSFAYMPIVAGGTAFMYNLQVGGKRLTGLRLSGDVVSKIFTGVITMWNDPAIAADNPGVALPARKVVPVVRSDGSGSTAQFTAWMADQHRPLWDAYCAKAGRATPCGMTSNFPTLPGKGFVAQPNSQGVSGYVAQNANQGTITYVEYSYALKTGYPVAKVLNSAGYYVGPTAQNVAVGLLEAKINNDEKSAAYLTQDLTGVYGSKDRRTYPLSSYSYMVVPTSVQSGFTEAKGRTLGAFSYYFLCEGQQQADVLGYSPLPMNLVEAGLEQVRKIPGVDAQEVDITKCNNPTFSKDGTNTLAKNAPMPAECDRKGATCGGPGAPTGTPDGPGKDDGSGPGGQPDGTPANPGDDGGSDPGGTPGGDTGGPGSAPDGGSPDGGGTVPGGPDVSQVGATSGGGPVVCEPDTGVCTNVIALPVETERKPVGGWGLAAVVASVLAAVVLPPAVGRVIGARRERSAGAR</sequence>
<evidence type="ECO:0000259" key="5">
    <source>
        <dbReference type="Pfam" id="PF12849"/>
    </source>
</evidence>
<dbReference type="AlphaFoldDB" id="A0A9X5IQ48"/>
<dbReference type="Gene3D" id="3.40.190.10">
    <property type="entry name" value="Periplasmic binding protein-like II"/>
    <property type="match status" value="2"/>
</dbReference>
<keyword evidence="3" id="KW-0472">Membrane</keyword>
<comment type="caution">
    <text evidence="6">The sequence shown here is derived from an EMBL/GenBank/DDBJ whole genome shotgun (WGS) entry which is preliminary data.</text>
</comment>
<dbReference type="Pfam" id="PF12849">
    <property type="entry name" value="PBP_like_2"/>
    <property type="match status" value="1"/>
</dbReference>
<dbReference type="CDD" id="cd13565">
    <property type="entry name" value="PBP2_PstS"/>
    <property type="match status" value="1"/>
</dbReference>
<dbReference type="RefSeq" id="WP_168446332.1">
    <property type="nucleotide sequence ID" value="NZ_JAAXOW010000001.1"/>
</dbReference>
<feature type="compositionally biased region" description="Gly residues" evidence="2">
    <location>
        <begin position="452"/>
        <end position="470"/>
    </location>
</feature>
<dbReference type="EMBL" id="JAAXOW010000001">
    <property type="protein sequence ID" value="NKX92285.1"/>
    <property type="molecule type" value="Genomic_DNA"/>
</dbReference>
<dbReference type="InterPro" id="IPR024370">
    <property type="entry name" value="PBP_domain"/>
</dbReference>
<organism evidence="6 7">
    <name type="scientific">Sanguibacter hominis ATCC BAA-789</name>
    <dbReference type="NCBI Taxonomy" id="1312740"/>
    <lineage>
        <taxon>Bacteria</taxon>
        <taxon>Bacillati</taxon>
        <taxon>Actinomycetota</taxon>
        <taxon>Actinomycetes</taxon>
        <taxon>Micrococcales</taxon>
        <taxon>Sanguibacteraceae</taxon>
        <taxon>Sanguibacter</taxon>
    </lineage>
</organism>
<accession>A0A9X5IQ48</accession>
<evidence type="ECO:0000256" key="4">
    <source>
        <dbReference type="SAM" id="SignalP"/>
    </source>
</evidence>
<feature type="chain" id="PRO_5040978346" evidence="4">
    <location>
        <begin position="29"/>
        <end position="563"/>
    </location>
</feature>
<feature type="signal peptide" evidence="4">
    <location>
        <begin position="1"/>
        <end position="28"/>
    </location>
</feature>
<comment type="similarity">
    <text evidence="1">Belongs to the PstS family.</text>
</comment>
<keyword evidence="3" id="KW-1133">Transmembrane helix</keyword>
<evidence type="ECO:0000313" key="7">
    <source>
        <dbReference type="Proteomes" id="UP000774283"/>
    </source>
</evidence>
<evidence type="ECO:0000256" key="3">
    <source>
        <dbReference type="SAM" id="Phobius"/>
    </source>
</evidence>
<feature type="transmembrane region" description="Helical" evidence="3">
    <location>
        <begin position="526"/>
        <end position="548"/>
    </location>
</feature>
<feature type="compositionally biased region" description="Polar residues" evidence="2">
    <location>
        <begin position="388"/>
        <end position="402"/>
    </location>
</feature>
<dbReference type="Proteomes" id="UP000774283">
    <property type="component" value="Unassembled WGS sequence"/>
</dbReference>
<evidence type="ECO:0000256" key="2">
    <source>
        <dbReference type="SAM" id="MobiDB-lite"/>
    </source>
</evidence>
<dbReference type="PANTHER" id="PTHR42996:SF1">
    <property type="entry name" value="PHOSPHATE-BINDING PROTEIN PSTS"/>
    <property type="match status" value="1"/>
</dbReference>
<evidence type="ECO:0000256" key="1">
    <source>
        <dbReference type="ARBA" id="ARBA00008725"/>
    </source>
</evidence>
<protein>
    <submittedName>
        <fullName evidence="6">Phosphate ABC transporter substrate-binding protein PstS</fullName>
    </submittedName>
</protein>
<feature type="region of interest" description="Disordered" evidence="2">
    <location>
        <begin position="388"/>
        <end position="505"/>
    </location>
</feature>
<keyword evidence="3" id="KW-0812">Transmembrane</keyword>
<dbReference type="InterPro" id="IPR050962">
    <property type="entry name" value="Phosphate-bind_PstS"/>
</dbReference>
<dbReference type="PANTHER" id="PTHR42996">
    <property type="entry name" value="PHOSPHATE-BINDING PROTEIN PSTS"/>
    <property type="match status" value="1"/>
</dbReference>
<dbReference type="SUPFAM" id="SSF53850">
    <property type="entry name" value="Periplasmic binding protein-like II"/>
    <property type="match status" value="1"/>
</dbReference>
<reference evidence="6 7" key="1">
    <citation type="submission" date="2020-04" db="EMBL/GenBank/DDBJ databases">
        <title>MicrobeNet Type strains.</title>
        <authorList>
            <person name="Nicholson A.C."/>
        </authorList>
    </citation>
    <scope>NUCLEOTIDE SEQUENCE [LARGE SCALE GENOMIC DNA]</scope>
    <source>
        <strain evidence="6 7">ATCC BAA-789</strain>
    </source>
</reference>
<keyword evidence="4" id="KW-0732">Signal</keyword>